<accession>A0A6G1HYA9</accession>
<organism evidence="1 2">
    <name type="scientific">Trichodelitschia bisporula</name>
    <dbReference type="NCBI Taxonomy" id="703511"/>
    <lineage>
        <taxon>Eukaryota</taxon>
        <taxon>Fungi</taxon>
        <taxon>Dikarya</taxon>
        <taxon>Ascomycota</taxon>
        <taxon>Pezizomycotina</taxon>
        <taxon>Dothideomycetes</taxon>
        <taxon>Dothideomycetes incertae sedis</taxon>
        <taxon>Phaeotrichales</taxon>
        <taxon>Phaeotrichaceae</taxon>
        <taxon>Trichodelitschia</taxon>
    </lineage>
</organism>
<reference evidence="1" key="1">
    <citation type="journal article" date="2020" name="Stud. Mycol.">
        <title>101 Dothideomycetes genomes: a test case for predicting lifestyles and emergence of pathogens.</title>
        <authorList>
            <person name="Haridas S."/>
            <person name="Albert R."/>
            <person name="Binder M."/>
            <person name="Bloem J."/>
            <person name="Labutti K."/>
            <person name="Salamov A."/>
            <person name="Andreopoulos B."/>
            <person name="Baker S."/>
            <person name="Barry K."/>
            <person name="Bills G."/>
            <person name="Bluhm B."/>
            <person name="Cannon C."/>
            <person name="Castanera R."/>
            <person name="Culley D."/>
            <person name="Daum C."/>
            <person name="Ezra D."/>
            <person name="Gonzalez J."/>
            <person name="Henrissat B."/>
            <person name="Kuo A."/>
            <person name="Liang C."/>
            <person name="Lipzen A."/>
            <person name="Lutzoni F."/>
            <person name="Magnuson J."/>
            <person name="Mondo S."/>
            <person name="Nolan M."/>
            <person name="Ohm R."/>
            <person name="Pangilinan J."/>
            <person name="Park H.-J."/>
            <person name="Ramirez L."/>
            <person name="Alfaro M."/>
            <person name="Sun H."/>
            <person name="Tritt A."/>
            <person name="Yoshinaga Y."/>
            <person name="Zwiers L.-H."/>
            <person name="Turgeon B."/>
            <person name="Goodwin S."/>
            <person name="Spatafora J."/>
            <person name="Crous P."/>
            <person name="Grigoriev I."/>
        </authorList>
    </citation>
    <scope>NUCLEOTIDE SEQUENCE</scope>
    <source>
        <strain evidence="1">CBS 262.69</strain>
    </source>
</reference>
<dbReference type="AlphaFoldDB" id="A0A6G1HYA9"/>
<dbReference type="Proteomes" id="UP000799640">
    <property type="component" value="Unassembled WGS sequence"/>
</dbReference>
<gene>
    <name evidence="1" type="ORF">EJ06DRAFT_582033</name>
</gene>
<evidence type="ECO:0000313" key="2">
    <source>
        <dbReference type="Proteomes" id="UP000799640"/>
    </source>
</evidence>
<sequence>MPTTLLLGCISLSPPRPLPQNQFIRELLSGDHTASPFRIAFFYSAGSALESQLNRVRPRDVLVVQRVVLVVYRGVVGGRSVAGGGLWGRYGVGGTEVRVLGREGLVLGEWEGEEGERVGRVAAWVRGTLGTGAEGMEAEELPPDTQ</sequence>
<proteinExistence type="predicted"/>
<dbReference type="EMBL" id="ML996694">
    <property type="protein sequence ID" value="KAF2401043.1"/>
    <property type="molecule type" value="Genomic_DNA"/>
</dbReference>
<keyword evidence="2" id="KW-1185">Reference proteome</keyword>
<evidence type="ECO:0000313" key="1">
    <source>
        <dbReference type="EMBL" id="KAF2401043.1"/>
    </source>
</evidence>
<name>A0A6G1HYA9_9PEZI</name>
<protein>
    <submittedName>
        <fullName evidence="1">Uncharacterized protein</fullName>
    </submittedName>
</protein>